<evidence type="ECO:0000256" key="1">
    <source>
        <dbReference type="ARBA" id="ARBA00011900"/>
    </source>
</evidence>
<protein>
    <recommendedName>
        <fullName evidence="1">site-specific DNA-methyltransferase (adenine-specific)</fullName>
        <ecNumber evidence="1">2.1.1.72</ecNumber>
    </recommendedName>
</protein>
<dbReference type="PRINTS" id="PR00507">
    <property type="entry name" value="N12N6MTFRASE"/>
</dbReference>
<keyword evidence="2 7" id="KW-0489">Methyltransferase</keyword>
<comment type="catalytic activity">
    <reaction evidence="5">
        <text>a 2'-deoxyadenosine in DNA + S-adenosyl-L-methionine = an N(6)-methyl-2'-deoxyadenosine in DNA + S-adenosyl-L-homocysteine + H(+)</text>
        <dbReference type="Rhea" id="RHEA:15197"/>
        <dbReference type="Rhea" id="RHEA-COMP:12418"/>
        <dbReference type="Rhea" id="RHEA-COMP:12419"/>
        <dbReference type="ChEBI" id="CHEBI:15378"/>
        <dbReference type="ChEBI" id="CHEBI:57856"/>
        <dbReference type="ChEBI" id="CHEBI:59789"/>
        <dbReference type="ChEBI" id="CHEBI:90615"/>
        <dbReference type="ChEBI" id="CHEBI:90616"/>
        <dbReference type="EC" id="2.1.1.72"/>
    </reaction>
</comment>
<dbReference type="PROSITE" id="PS00092">
    <property type="entry name" value="N6_MTASE"/>
    <property type="match status" value="1"/>
</dbReference>
<feature type="domain" description="Type II methyltransferase M.TaqI-like" evidence="6">
    <location>
        <begin position="65"/>
        <end position="188"/>
    </location>
</feature>
<dbReference type="InterPro" id="IPR002052">
    <property type="entry name" value="DNA_methylase_N6_adenine_CS"/>
</dbReference>
<dbReference type="KEGG" id="sbro:GQF42_29150"/>
<sequence length="504" mass="56358">MVTQNKKRFQEYYTTSSPIVEYMSRMLLLEAGDRVLEPSAGQGALVDSVIRAEPCLTVDAYELNEESVLHLKNTYADDNRVNVTHANTLLQQSFGEEGRSSGIYDKIIGNPPYGAWLDYDERADLKNLFPGMYVKETYGLFLAKCIGLLKPGGRLVFIIPETFLSLHRHQNLRRLVLETCAIHEISIFPSSYFPGLKFGYAKLCIISLEKARTPGNLPDHEVSVRYGFSGAHELLEGASFSGTRVLRKQRDIYDSADHALHLHSTPGVVELIGSTTTRLGDIADCVTGFYSGNDLRFLRHNCPGARSAKRYEHITEELVTSSPDGEERTLGINGPRRYVPIRKGGSAEYVALEKWYMDWSPAAVHHYKTDKKSRYQNSQYYFRNGIGVPMVSSKRIKAALIQEELFDQSIVGIFPRDERLIPYLLAFLNSATGNTLVRAINPTANNSANYLKKVPVIIPEAPVLDRIGELVSRTVGALSTDPSSVVLSSVRDEVDSIFKDIYGF</sequence>
<evidence type="ECO:0000256" key="2">
    <source>
        <dbReference type="ARBA" id="ARBA00022603"/>
    </source>
</evidence>
<dbReference type="Gene3D" id="3.40.50.150">
    <property type="entry name" value="Vaccinia Virus protein VP39"/>
    <property type="match status" value="1"/>
</dbReference>
<dbReference type="InterPro" id="IPR029063">
    <property type="entry name" value="SAM-dependent_MTases_sf"/>
</dbReference>
<name>A0A6I6N0Y9_9ACTN</name>
<reference evidence="7 8" key="1">
    <citation type="submission" date="2019-12" db="EMBL/GenBank/DDBJ databases">
        <title>Streptomyces sp. strain T44 isolated from rhizosphere soil of Broussonetia papyrifera.</title>
        <authorList>
            <person name="Mo P."/>
        </authorList>
    </citation>
    <scope>NUCLEOTIDE SEQUENCE [LARGE SCALE GENOMIC DNA]</scope>
    <source>
        <strain evidence="7 8">T44</strain>
    </source>
</reference>
<dbReference type="GO" id="GO:0003676">
    <property type="term" value="F:nucleic acid binding"/>
    <property type="evidence" value="ECO:0007669"/>
    <property type="project" value="InterPro"/>
</dbReference>
<dbReference type="GO" id="GO:0006304">
    <property type="term" value="P:DNA modification"/>
    <property type="evidence" value="ECO:0007669"/>
    <property type="project" value="InterPro"/>
</dbReference>
<gene>
    <name evidence="7" type="ORF">GQF42_29150</name>
</gene>
<proteinExistence type="predicted"/>
<dbReference type="CDD" id="cd02440">
    <property type="entry name" value="AdoMet_MTases"/>
    <property type="match status" value="1"/>
</dbReference>
<keyword evidence="4" id="KW-0949">S-adenosyl-L-methionine</keyword>
<evidence type="ECO:0000256" key="5">
    <source>
        <dbReference type="ARBA" id="ARBA00047942"/>
    </source>
</evidence>
<evidence type="ECO:0000313" key="8">
    <source>
        <dbReference type="Proteomes" id="UP000436138"/>
    </source>
</evidence>
<keyword evidence="3" id="KW-0808">Transferase</keyword>
<dbReference type="Pfam" id="PF07669">
    <property type="entry name" value="Eco57I"/>
    <property type="match status" value="1"/>
</dbReference>
<dbReference type="SUPFAM" id="SSF53335">
    <property type="entry name" value="S-adenosyl-L-methionine-dependent methyltransferases"/>
    <property type="match status" value="1"/>
</dbReference>
<dbReference type="RefSeq" id="WP_158924724.1">
    <property type="nucleotide sequence ID" value="NZ_CP047020.1"/>
</dbReference>
<evidence type="ECO:0000259" key="6">
    <source>
        <dbReference type="Pfam" id="PF07669"/>
    </source>
</evidence>
<dbReference type="EMBL" id="CP047020">
    <property type="protein sequence ID" value="QHA06818.1"/>
    <property type="molecule type" value="Genomic_DNA"/>
</dbReference>
<dbReference type="PANTHER" id="PTHR33841">
    <property type="entry name" value="DNA METHYLTRANSFERASE YEEA-RELATED"/>
    <property type="match status" value="1"/>
</dbReference>
<dbReference type="EC" id="2.1.1.72" evidence="1"/>
<dbReference type="Proteomes" id="UP000436138">
    <property type="component" value="Chromosome"/>
</dbReference>
<evidence type="ECO:0000256" key="3">
    <source>
        <dbReference type="ARBA" id="ARBA00022679"/>
    </source>
</evidence>
<dbReference type="InterPro" id="IPR011639">
    <property type="entry name" value="MethylTrfase_TaqI-like_dom"/>
</dbReference>
<organism evidence="7 8">
    <name type="scientific">Streptomyces broussonetiae</name>
    <dbReference type="NCBI Taxonomy" id="2686304"/>
    <lineage>
        <taxon>Bacteria</taxon>
        <taxon>Bacillati</taxon>
        <taxon>Actinomycetota</taxon>
        <taxon>Actinomycetes</taxon>
        <taxon>Kitasatosporales</taxon>
        <taxon>Streptomycetaceae</taxon>
        <taxon>Streptomyces</taxon>
    </lineage>
</organism>
<dbReference type="AlphaFoldDB" id="A0A6I6N0Y9"/>
<keyword evidence="8" id="KW-1185">Reference proteome</keyword>
<accession>A0A6I6N0Y9</accession>
<dbReference type="GO" id="GO:0009007">
    <property type="term" value="F:site-specific DNA-methyltransferase (adenine-specific) activity"/>
    <property type="evidence" value="ECO:0007669"/>
    <property type="project" value="UniProtKB-EC"/>
</dbReference>
<dbReference type="PANTHER" id="PTHR33841:SF1">
    <property type="entry name" value="DNA METHYLTRANSFERASE A"/>
    <property type="match status" value="1"/>
</dbReference>
<dbReference type="InterPro" id="IPR050953">
    <property type="entry name" value="N4_N6_ade-DNA_methylase"/>
</dbReference>
<dbReference type="REBASE" id="373598">
    <property type="entry name" value="M.SspT44ORF29150P"/>
</dbReference>
<evidence type="ECO:0000256" key="4">
    <source>
        <dbReference type="ARBA" id="ARBA00022691"/>
    </source>
</evidence>
<evidence type="ECO:0000313" key="7">
    <source>
        <dbReference type="EMBL" id="QHA06818.1"/>
    </source>
</evidence>
<dbReference type="GO" id="GO:0032259">
    <property type="term" value="P:methylation"/>
    <property type="evidence" value="ECO:0007669"/>
    <property type="project" value="UniProtKB-KW"/>
</dbReference>